<dbReference type="PANTHER" id="PTHR30559">
    <property type="entry name" value="FRUCTOSE-BISPHOSPHATE ALDOLASE CLASS 2"/>
    <property type="match status" value="1"/>
</dbReference>
<comment type="similarity">
    <text evidence="5">Belongs to the class II fructose-bisphosphate aldolase family.</text>
</comment>
<dbReference type="PIRSF" id="PIRSF001359">
    <property type="entry name" value="F_bP_aldolase_II"/>
    <property type="match status" value="1"/>
</dbReference>
<organism evidence="11">
    <name type="scientific">Micromonas pusilla</name>
    <name type="common">Picoplanktonic green alga</name>
    <name type="synonym">Chromulina pusilla</name>
    <dbReference type="NCBI Taxonomy" id="38833"/>
    <lineage>
        <taxon>Eukaryota</taxon>
        <taxon>Viridiplantae</taxon>
        <taxon>Chlorophyta</taxon>
        <taxon>Mamiellophyceae</taxon>
        <taxon>Mamiellales</taxon>
        <taxon>Mamiellaceae</taxon>
        <taxon>Micromonas</taxon>
    </lineage>
</organism>
<dbReference type="AlphaFoldDB" id="A0A7R9XZE3"/>
<sequence>MASMTQHALAAKTVVRGNAVVSKKAVKATRVNTVARAAVATKSGLKTGVVTGADYQAVLEHAKKHQYAIPAVNCTMSPIINACMEAAKKANSPMIVQFSNGGGIYNAGKGLKNEKDQKVAAMGTIAGALHVRAMAEAYGVPIILHTDHCSKALLPWFDLLIEANEEYFAKHGEPLFSSHMLDLSEESIEENMEISAKYLKRMAAIGCHLEVEIGITGGEEDGVDNTDVAQEDLYSKPEEIHQVYKALEPIAPGMYSIAAAFGNVHGVYSPGNVKLTPPILGNAQKYIEKEEGTKEKPVYFVFHGGSGSSREDIREAIGYGVIKMNIDTDTQWSFWDGVKDYVKEKEPYLQGQIGNPDGPEKPNKKYYDPRMWLREAENYTVNRLLSAYEDLQAMDACSK</sequence>
<dbReference type="InterPro" id="IPR006411">
    <property type="entry name" value="Fruct_bisP_bact"/>
</dbReference>
<evidence type="ECO:0000256" key="1">
    <source>
        <dbReference type="ARBA" id="ARBA00000441"/>
    </source>
</evidence>
<dbReference type="GO" id="GO:0006094">
    <property type="term" value="P:gluconeogenesis"/>
    <property type="evidence" value="ECO:0007669"/>
    <property type="project" value="TreeGrafter"/>
</dbReference>
<dbReference type="PROSITE" id="PS00806">
    <property type="entry name" value="ALDOLASE_CLASS_II_2"/>
    <property type="match status" value="1"/>
</dbReference>
<dbReference type="PROSITE" id="PS00602">
    <property type="entry name" value="ALDOLASE_CLASS_II_1"/>
    <property type="match status" value="1"/>
</dbReference>
<dbReference type="Gene3D" id="3.20.20.70">
    <property type="entry name" value="Aldolase class I"/>
    <property type="match status" value="1"/>
</dbReference>
<dbReference type="GO" id="GO:0008270">
    <property type="term" value="F:zinc ion binding"/>
    <property type="evidence" value="ECO:0007669"/>
    <property type="project" value="InterPro"/>
</dbReference>
<reference evidence="11" key="1">
    <citation type="submission" date="2021-01" db="EMBL/GenBank/DDBJ databases">
        <authorList>
            <person name="Corre E."/>
            <person name="Pelletier E."/>
            <person name="Niang G."/>
            <person name="Scheremetjew M."/>
            <person name="Finn R."/>
            <person name="Kale V."/>
            <person name="Holt S."/>
            <person name="Cochrane G."/>
            <person name="Meng A."/>
            <person name="Brown T."/>
            <person name="Cohen L."/>
        </authorList>
    </citation>
    <scope>NUCLEOTIDE SEQUENCE</scope>
    <source>
        <strain evidence="11">RCC1614</strain>
    </source>
</reference>
<evidence type="ECO:0000256" key="4">
    <source>
        <dbReference type="ARBA" id="ARBA00004714"/>
    </source>
</evidence>
<evidence type="ECO:0000313" key="11">
    <source>
        <dbReference type="EMBL" id="CAD8237311.1"/>
    </source>
</evidence>
<dbReference type="UniPathway" id="UPA00109">
    <property type="reaction ID" value="UER00183"/>
</dbReference>
<dbReference type="SUPFAM" id="SSF51569">
    <property type="entry name" value="Aldolase"/>
    <property type="match status" value="1"/>
</dbReference>
<dbReference type="PANTHER" id="PTHR30559:SF0">
    <property type="entry name" value="FRUCTOSE-BISPHOSPHATE ALDOLASE"/>
    <property type="match status" value="1"/>
</dbReference>
<dbReference type="InterPro" id="IPR000771">
    <property type="entry name" value="FBA_II"/>
</dbReference>
<dbReference type="NCBIfam" id="TIGR01520">
    <property type="entry name" value="FruBisAldo_II_A"/>
    <property type="match status" value="1"/>
</dbReference>
<evidence type="ECO:0000256" key="3">
    <source>
        <dbReference type="ARBA" id="ARBA00002181"/>
    </source>
</evidence>
<dbReference type="EMBL" id="HBDY01007642">
    <property type="protein sequence ID" value="CAD8237311.1"/>
    <property type="molecule type" value="Transcribed_RNA"/>
</dbReference>
<evidence type="ECO:0000256" key="8">
    <source>
        <dbReference type="ARBA" id="ARBA00022833"/>
    </source>
</evidence>
<dbReference type="NCBIfam" id="TIGR00167">
    <property type="entry name" value="cbbA"/>
    <property type="match status" value="1"/>
</dbReference>
<dbReference type="CDD" id="cd00946">
    <property type="entry name" value="FBP_aldolase_IIA"/>
    <property type="match status" value="1"/>
</dbReference>
<comment type="pathway">
    <text evidence="4">Carbohydrate degradation; glycolysis; D-glyceraldehyde 3-phosphate and glycerone phosphate from D-glucose: step 4/4.</text>
</comment>
<keyword evidence="10" id="KW-0456">Lyase</keyword>
<keyword evidence="8" id="KW-0862">Zinc</keyword>
<keyword evidence="7" id="KW-0479">Metal-binding</keyword>
<evidence type="ECO:0000256" key="7">
    <source>
        <dbReference type="ARBA" id="ARBA00022723"/>
    </source>
</evidence>
<evidence type="ECO:0000256" key="6">
    <source>
        <dbReference type="ARBA" id="ARBA00013068"/>
    </source>
</evidence>
<accession>A0A7R9XZE3</accession>
<dbReference type="OMA" id="PAVNCTM"/>
<dbReference type="InterPro" id="IPR013785">
    <property type="entry name" value="Aldolase_TIM"/>
</dbReference>
<dbReference type="Pfam" id="PF01116">
    <property type="entry name" value="F_bP_aldolase"/>
    <property type="match status" value="1"/>
</dbReference>
<dbReference type="NCBIfam" id="NF006628">
    <property type="entry name" value="PRK09197.1"/>
    <property type="match status" value="1"/>
</dbReference>
<evidence type="ECO:0000256" key="9">
    <source>
        <dbReference type="ARBA" id="ARBA00023152"/>
    </source>
</evidence>
<evidence type="ECO:0000256" key="5">
    <source>
        <dbReference type="ARBA" id="ARBA00005812"/>
    </source>
</evidence>
<dbReference type="GO" id="GO:0005829">
    <property type="term" value="C:cytosol"/>
    <property type="evidence" value="ECO:0007669"/>
    <property type="project" value="TreeGrafter"/>
</dbReference>
<dbReference type="GO" id="GO:0006096">
    <property type="term" value="P:glycolytic process"/>
    <property type="evidence" value="ECO:0007669"/>
    <property type="project" value="UniProtKB-UniPathway"/>
</dbReference>
<dbReference type="EC" id="4.1.2.13" evidence="6"/>
<dbReference type="FunFam" id="3.20.20.70:FF:000013">
    <property type="entry name" value="Class II fructose-bisphosphate aldolase"/>
    <property type="match status" value="1"/>
</dbReference>
<comment type="cofactor">
    <cofactor evidence="2">
        <name>Zn(2+)</name>
        <dbReference type="ChEBI" id="CHEBI:29105"/>
    </cofactor>
</comment>
<gene>
    <name evidence="11" type="ORF">MPUS1402_LOCUS5622</name>
</gene>
<dbReference type="GO" id="GO:0004332">
    <property type="term" value="F:fructose-bisphosphate aldolase activity"/>
    <property type="evidence" value="ECO:0007669"/>
    <property type="project" value="UniProtKB-EC"/>
</dbReference>
<comment type="catalytic activity">
    <reaction evidence="1">
        <text>beta-D-fructose 1,6-bisphosphate = D-glyceraldehyde 3-phosphate + dihydroxyacetone phosphate</text>
        <dbReference type="Rhea" id="RHEA:14729"/>
        <dbReference type="ChEBI" id="CHEBI:32966"/>
        <dbReference type="ChEBI" id="CHEBI:57642"/>
        <dbReference type="ChEBI" id="CHEBI:59776"/>
        <dbReference type="EC" id="4.1.2.13"/>
    </reaction>
</comment>
<keyword evidence="9" id="KW-0324">Glycolysis</keyword>
<name>A0A7R9XZE3_MICPS</name>
<protein>
    <recommendedName>
        <fullName evidence="6">fructose-bisphosphate aldolase</fullName>
        <ecNumber evidence="6">4.1.2.13</ecNumber>
    </recommendedName>
</protein>
<evidence type="ECO:0000256" key="10">
    <source>
        <dbReference type="ARBA" id="ARBA00023239"/>
    </source>
</evidence>
<evidence type="ECO:0000256" key="2">
    <source>
        <dbReference type="ARBA" id="ARBA00001947"/>
    </source>
</evidence>
<comment type="function">
    <text evidence="3">Catalyzes the aldol condensation of dihydroxyacetone phosphate (DHAP or glycerone-phosphate) with glyceraldehyde 3-phosphate (G3P) to form fructose 1,6-bisphosphate (FBP) in gluconeogenesis and the reverse reaction in glycolysis.</text>
</comment>
<proteinExistence type="inferred from homology"/>